<evidence type="ECO:0000256" key="8">
    <source>
        <dbReference type="ARBA" id="ARBA00023136"/>
    </source>
</evidence>
<dbReference type="SMART" id="SM00387">
    <property type="entry name" value="HATPase_c"/>
    <property type="match status" value="1"/>
</dbReference>
<comment type="caution">
    <text evidence="12">The sequence shown here is derived from an EMBL/GenBank/DDBJ whole genome shotgun (WGS) entry which is preliminary data.</text>
</comment>
<evidence type="ECO:0000256" key="2">
    <source>
        <dbReference type="ARBA" id="ARBA00004370"/>
    </source>
</evidence>
<dbReference type="FunFam" id="3.30.565.10:FF:000006">
    <property type="entry name" value="Sensor histidine kinase WalK"/>
    <property type="match status" value="1"/>
</dbReference>
<dbReference type="AlphaFoldDB" id="A0A8H2QRW5"/>
<evidence type="ECO:0000256" key="7">
    <source>
        <dbReference type="ARBA" id="ARBA00023012"/>
    </source>
</evidence>
<comment type="subcellular location">
    <subcellularLocation>
        <location evidence="2">Membrane</location>
    </subcellularLocation>
</comment>
<evidence type="ECO:0000256" key="4">
    <source>
        <dbReference type="ARBA" id="ARBA00022553"/>
    </source>
</evidence>
<evidence type="ECO:0000256" key="6">
    <source>
        <dbReference type="ARBA" id="ARBA00022777"/>
    </source>
</evidence>
<organism evidence="12 13">
    <name type="scientific">Urinicoccus massiliensis</name>
    <dbReference type="NCBI Taxonomy" id="1723382"/>
    <lineage>
        <taxon>Bacteria</taxon>
        <taxon>Bacillati</taxon>
        <taxon>Bacillota</taxon>
        <taxon>Tissierellia</taxon>
        <taxon>Tissierellales</taxon>
        <taxon>Peptoniphilaceae</taxon>
        <taxon>Urinicoccus</taxon>
    </lineage>
</organism>
<dbReference type="PANTHER" id="PTHR42878:SF3">
    <property type="entry name" value="HISTIDINE PROTEIN KINASE SAES"/>
    <property type="match status" value="1"/>
</dbReference>
<evidence type="ECO:0000313" key="13">
    <source>
        <dbReference type="Proteomes" id="UP000377798"/>
    </source>
</evidence>
<dbReference type="FunFam" id="1.10.287.130:FF:000001">
    <property type="entry name" value="Two-component sensor histidine kinase"/>
    <property type="match status" value="1"/>
</dbReference>
<evidence type="ECO:0000313" key="12">
    <source>
        <dbReference type="EMBL" id="VFB16271.1"/>
    </source>
</evidence>
<proteinExistence type="predicted"/>
<dbReference type="PRINTS" id="PR00344">
    <property type="entry name" value="BCTRLSENSOR"/>
</dbReference>
<dbReference type="InterPro" id="IPR003660">
    <property type="entry name" value="HAMP_dom"/>
</dbReference>
<dbReference type="InterPro" id="IPR050351">
    <property type="entry name" value="BphY/WalK/GraS-like"/>
</dbReference>
<dbReference type="InterPro" id="IPR003594">
    <property type="entry name" value="HATPase_dom"/>
</dbReference>
<dbReference type="PANTHER" id="PTHR42878">
    <property type="entry name" value="TWO-COMPONENT HISTIDINE KINASE"/>
    <property type="match status" value="1"/>
</dbReference>
<dbReference type="GO" id="GO:0007234">
    <property type="term" value="P:osmosensory signaling via phosphorelay pathway"/>
    <property type="evidence" value="ECO:0007669"/>
    <property type="project" value="TreeGrafter"/>
</dbReference>
<dbReference type="PROSITE" id="PS50109">
    <property type="entry name" value="HIS_KIN"/>
    <property type="match status" value="1"/>
</dbReference>
<dbReference type="InterPro" id="IPR036097">
    <property type="entry name" value="HisK_dim/P_sf"/>
</dbReference>
<dbReference type="SUPFAM" id="SSF55874">
    <property type="entry name" value="ATPase domain of HSP90 chaperone/DNA topoisomerase II/histidine kinase"/>
    <property type="match status" value="1"/>
</dbReference>
<evidence type="ECO:0000259" key="11">
    <source>
        <dbReference type="PROSITE" id="PS50885"/>
    </source>
</evidence>
<feature type="domain" description="HAMP" evidence="11">
    <location>
        <begin position="207"/>
        <end position="259"/>
    </location>
</feature>
<dbReference type="Pfam" id="PF00512">
    <property type="entry name" value="HisKA"/>
    <property type="match status" value="1"/>
</dbReference>
<keyword evidence="13" id="KW-1185">Reference proteome</keyword>
<keyword evidence="8 9" id="KW-0472">Membrane</keyword>
<dbReference type="RefSeq" id="WP_258182314.1">
    <property type="nucleotide sequence ID" value="NZ_CAACYI010000001.1"/>
</dbReference>
<gene>
    <name evidence="12" type="primary">arlS</name>
    <name evidence="12" type="ORF">NCTC13150_00790</name>
</gene>
<keyword evidence="9" id="KW-1133">Transmembrane helix</keyword>
<dbReference type="GO" id="GO:0030295">
    <property type="term" value="F:protein kinase activator activity"/>
    <property type="evidence" value="ECO:0007669"/>
    <property type="project" value="TreeGrafter"/>
</dbReference>
<dbReference type="Pfam" id="PF02518">
    <property type="entry name" value="HATPase_c"/>
    <property type="match status" value="1"/>
</dbReference>
<evidence type="ECO:0000256" key="1">
    <source>
        <dbReference type="ARBA" id="ARBA00000085"/>
    </source>
</evidence>
<name>A0A8H2QRW5_9FIRM</name>
<dbReference type="InterPro" id="IPR003661">
    <property type="entry name" value="HisK_dim/P_dom"/>
</dbReference>
<dbReference type="SUPFAM" id="SSF158472">
    <property type="entry name" value="HAMP domain-like"/>
    <property type="match status" value="1"/>
</dbReference>
<keyword evidence="6 12" id="KW-0418">Kinase</keyword>
<feature type="transmembrane region" description="Helical" evidence="9">
    <location>
        <begin position="26"/>
        <end position="49"/>
    </location>
</feature>
<dbReference type="GO" id="GO:0016020">
    <property type="term" value="C:membrane"/>
    <property type="evidence" value="ECO:0007669"/>
    <property type="project" value="UniProtKB-SubCell"/>
</dbReference>
<sequence>MTQEHKTQKKDHSKFFIDFKSIRFKYWLSFIGFATILLLILWLLQIVFLNQFYESMKVREIEKIGYSLTKQYNSKHFKQTVLLTAFTKGIDISIVNEDRYITFPKSDNNVFSQPKSLPREYFNQYFAKLDKKTRPSKIFTQSFLGSDEIQLSYSSILGEKNGKIEYLLMTTPLEPVESTIDILKNQLIIISGLSLALALVLSFFMSNHLAKPLVRMAKSAKKLGDGHFDVEFTKGDYTEADELADTLNHATDELSKTLEMRKDLIANVSHDLKTPLTVIKSYGEMIRDISGDNPELRKEHVNTIIQEADNLTLLVNDLLDLSKVESELSHLQKYPLDLEKLARSVLNRFKMMEQYNGYHFDLEVKGTVVILADESKMRQVLYNFIANAVNYAGLDKQVLIKITETGDQVLCQVIDHGKGIPEDQQKYIWDRYYRVQKNHSRFIVGTGLGLFIVKSILDLHDFNYGVESKVNEGSCFYFKAPVFKDIKK</sequence>
<dbReference type="SUPFAM" id="SSF47384">
    <property type="entry name" value="Homodimeric domain of signal transducing histidine kinase"/>
    <property type="match status" value="1"/>
</dbReference>
<dbReference type="Pfam" id="PF00672">
    <property type="entry name" value="HAMP"/>
    <property type="match status" value="1"/>
</dbReference>
<dbReference type="GO" id="GO:0000156">
    <property type="term" value="F:phosphorelay response regulator activity"/>
    <property type="evidence" value="ECO:0007669"/>
    <property type="project" value="TreeGrafter"/>
</dbReference>
<dbReference type="InterPro" id="IPR004358">
    <property type="entry name" value="Sig_transdc_His_kin-like_C"/>
</dbReference>
<feature type="domain" description="Histidine kinase" evidence="10">
    <location>
        <begin position="267"/>
        <end position="484"/>
    </location>
</feature>
<dbReference type="GO" id="GO:0005524">
    <property type="term" value="F:ATP binding"/>
    <property type="evidence" value="ECO:0007669"/>
    <property type="project" value="UniProtKB-KW"/>
</dbReference>
<dbReference type="InterPro" id="IPR005467">
    <property type="entry name" value="His_kinase_dom"/>
</dbReference>
<reference evidence="12 13" key="1">
    <citation type="submission" date="2019-02" db="EMBL/GenBank/DDBJ databases">
        <authorList>
            <consortium name="Pathogen Informatics"/>
        </authorList>
    </citation>
    <scope>NUCLEOTIDE SEQUENCE [LARGE SCALE GENOMIC DNA]</scope>
    <source>
        <strain evidence="12 13">3012STDY7089603</strain>
    </source>
</reference>
<evidence type="ECO:0000256" key="5">
    <source>
        <dbReference type="ARBA" id="ARBA00022679"/>
    </source>
</evidence>
<evidence type="ECO:0000259" key="10">
    <source>
        <dbReference type="PROSITE" id="PS50109"/>
    </source>
</evidence>
<dbReference type="CDD" id="cd06225">
    <property type="entry name" value="HAMP"/>
    <property type="match status" value="1"/>
</dbReference>
<dbReference type="CDD" id="cd00082">
    <property type="entry name" value="HisKA"/>
    <property type="match status" value="1"/>
</dbReference>
<dbReference type="Gene3D" id="1.10.287.130">
    <property type="match status" value="1"/>
</dbReference>
<dbReference type="SMART" id="SM00388">
    <property type="entry name" value="HisKA"/>
    <property type="match status" value="1"/>
</dbReference>
<dbReference type="PROSITE" id="PS50885">
    <property type="entry name" value="HAMP"/>
    <property type="match status" value="1"/>
</dbReference>
<dbReference type="EMBL" id="CAACYI010000001">
    <property type="protein sequence ID" value="VFB16271.1"/>
    <property type="molecule type" value="Genomic_DNA"/>
</dbReference>
<keyword evidence="9" id="KW-0812">Transmembrane</keyword>
<dbReference type="Gene3D" id="6.10.340.10">
    <property type="match status" value="1"/>
</dbReference>
<accession>A0A8H2QRW5</accession>
<dbReference type="InterPro" id="IPR036890">
    <property type="entry name" value="HATPase_C_sf"/>
</dbReference>
<protein>
    <recommendedName>
        <fullName evidence="3">histidine kinase</fullName>
        <ecNumber evidence="3">2.7.13.3</ecNumber>
    </recommendedName>
</protein>
<evidence type="ECO:0000256" key="9">
    <source>
        <dbReference type="SAM" id="Phobius"/>
    </source>
</evidence>
<comment type="catalytic activity">
    <reaction evidence="1">
        <text>ATP + protein L-histidine = ADP + protein N-phospho-L-histidine.</text>
        <dbReference type="EC" id="2.7.13.3"/>
    </reaction>
</comment>
<keyword evidence="5 12" id="KW-0808">Transferase</keyword>
<dbReference type="Gene3D" id="3.30.565.10">
    <property type="entry name" value="Histidine kinase-like ATPase, C-terminal domain"/>
    <property type="match status" value="1"/>
</dbReference>
<dbReference type="GO" id="GO:0000155">
    <property type="term" value="F:phosphorelay sensor kinase activity"/>
    <property type="evidence" value="ECO:0007669"/>
    <property type="project" value="InterPro"/>
</dbReference>
<dbReference type="SMART" id="SM00304">
    <property type="entry name" value="HAMP"/>
    <property type="match status" value="1"/>
</dbReference>
<keyword evidence="7" id="KW-0902">Two-component regulatory system</keyword>
<evidence type="ECO:0000256" key="3">
    <source>
        <dbReference type="ARBA" id="ARBA00012438"/>
    </source>
</evidence>
<dbReference type="EC" id="2.7.13.3" evidence="3"/>
<keyword evidence="4" id="KW-0597">Phosphoprotein</keyword>
<dbReference type="Proteomes" id="UP000377798">
    <property type="component" value="Unassembled WGS sequence"/>
</dbReference>